<evidence type="ECO:0000256" key="2">
    <source>
        <dbReference type="SAM" id="Phobius"/>
    </source>
</evidence>
<accession>A0A6I1GBA9</accession>
<dbReference type="Gene3D" id="3.30.10.20">
    <property type="match status" value="1"/>
</dbReference>
<dbReference type="AlphaFoldDB" id="A0A6I1GBA9"/>
<keyword evidence="4" id="KW-0808">Transferase</keyword>
<dbReference type="CDD" id="cd06577">
    <property type="entry name" value="PASTA_pknB"/>
    <property type="match status" value="1"/>
</dbReference>
<dbReference type="Pfam" id="PF03793">
    <property type="entry name" value="PASTA"/>
    <property type="match status" value="1"/>
</dbReference>
<sequence length="726" mass="76531">MICPKCHASNAADSKFCASCGTQLAAAQPSDPMLADPMPGATTEAVQPRTNKRLIIMLTAALAALIVAGVALFVTYRMEVWGGKTLPDASSIAQEVADVSGKKKSAVKAKDVTAALEKKGLATKTARVFSGKEAGAFLGYQGAQAGERVKAGQTVVIRESAGPGVPKNTLGQQAQKVTQTLAGMNVPVHYKKVYVADTKKNPEGSVVATSPEAGQAVAKDAKDAGIYVGVAAKADDNALPLDVMGKSVDEVKSQLESQGHNVTVKKHFSSQAYVGKVSGALPEPGSELSAGEDVVLYQGIDASQTKDAFTDPNTTGYSLDNMTDVPLAGSTSAADGRWCTNAGECITIDNQRLVEDGATSNGDDSSSFDNLLIACDSIQQPFCGSSKADYLVEQNYGAFELMPYDSMTSYWSDGTKYSLSAVSATPLPTSGEYRMQDLFLVVPTGSDLKGLESKGYFDKDALTAAAKKKTADTSRPFILRRDPSQYKTTTAPYAPGTANPFVPFDGYNGSASDVVKMKPAPSDENAYYLVESSEPDWQNLPDADVGADANASGSKASEKTDSSSKVDTSLFKQVANQYRFFSTGEGSQWVGLTVKDDGTFTGEVNEADASSSGPMATAPRVSYPFHGKFSSIKANEANGYDMECDASSFGWDGNEYQYTDSIGIMPCGTWHWYPANTPFPSMASGTVAQEGLSINFATEAAGASSSNVLLYDESAKASAFIPYIQQ</sequence>
<comment type="caution">
    <text evidence="4">The sequence shown here is derived from an EMBL/GenBank/DDBJ whole genome shotgun (WGS) entry which is preliminary data.</text>
</comment>
<organism evidence="4 5">
    <name type="scientific">Bifidobacterium cebidarum</name>
    <dbReference type="NCBI Taxonomy" id="2650773"/>
    <lineage>
        <taxon>Bacteria</taxon>
        <taxon>Bacillati</taxon>
        <taxon>Actinomycetota</taxon>
        <taxon>Actinomycetes</taxon>
        <taxon>Bifidobacteriales</taxon>
        <taxon>Bifidobacteriaceae</taxon>
        <taxon>Bifidobacterium</taxon>
    </lineage>
</organism>
<feature type="domain" description="PASTA" evidence="3">
    <location>
        <begin position="90"/>
        <end position="161"/>
    </location>
</feature>
<feature type="domain" description="PASTA" evidence="3">
    <location>
        <begin position="233"/>
        <end position="300"/>
    </location>
</feature>
<evidence type="ECO:0000313" key="4">
    <source>
        <dbReference type="EMBL" id="KAB7788880.1"/>
    </source>
</evidence>
<evidence type="ECO:0000313" key="5">
    <source>
        <dbReference type="Proteomes" id="UP000468413"/>
    </source>
</evidence>
<proteinExistence type="predicted"/>
<name>A0A6I1GBA9_9BIFI</name>
<evidence type="ECO:0000256" key="1">
    <source>
        <dbReference type="SAM" id="MobiDB-lite"/>
    </source>
</evidence>
<keyword evidence="5" id="KW-1185">Reference proteome</keyword>
<keyword evidence="4" id="KW-0418">Kinase</keyword>
<dbReference type="EMBL" id="WBVS01000002">
    <property type="protein sequence ID" value="KAB7788880.1"/>
    <property type="molecule type" value="Genomic_DNA"/>
</dbReference>
<keyword evidence="2" id="KW-1133">Transmembrane helix</keyword>
<dbReference type="Pfam" id="PF13240">
    <property type="entry name" value="Zn_Ribbon_1"/>
    <property type="match status" value="1"/>
</dbReference>
<dbReference type="InterPro" id="IPR026870">
    <property type="entry name" value="Zinc_ribbon_dom"/>
</dbReference>
<evidence type="ECO:0000259" key="3">
    <source>
        <dbReference type="SMART" id="SM00740"/>
    </source>
</evidence>
<dbReference type="GO" id="GO:0016301">
    <property type="term" value="F:kinase activity"/>
    <property type="evidence" value="ECO:0007669"/>
    <property type="project" value="UniProtKB-KW"/>
</dbReference>
<dbReference type="InterPro" id="IPR005543">
    <property type="entry name" value="PASTA_dom"/>
</dbReference>
<feature type="region of interest" description="Disordered" evidence="1">
    <location>
        <begin position="538"/>
        <end position="566"/>
    </location>
</feature>
<dbReference type="SMART" id="SM00740">
    <property type="entry name" value="PASTA"/>
    <property type="match status" value="2"/>
</dbReference>
<reference evidence="4 5" key="1">
    <citation type="submission" date="2019-09" db="EMBL/GenBank/DDBJ databases">
        <title>Characterization of the phylogenetic diversity of two novel species belonging to the genus Bifidobacterium: Bifidobacterium cebidarum sp. nov. and Bifidobacterium leontopitheci sp. nov.</title>
        <authorList>
            <person name="Lugli G.A."/>
            <person name="Duranti S."/>
            <person name="Milani C."/>
            <person name="Turroni F."/>
            <person name="Ventura M."/>
        </authorList>
    </citation>
    <scope>NUCLEOTIDE SEQUENCE [LARGE SCALE GENOMIC DNA]</scope>
    <source>
        <strain evidence="4 5">LMG 31469</strain>
    </source>
</reference>
<protein>
    <submittedName>
        <fullName evidence="4">Transmembrane serine/threonine-protein kinase B</fullName>
    </submittedName>
</protein>
<dbReference type="Proteomes" id="UP000468413">
    <property type="component" value="Unassembled WGS sequence"/>
</dbReference>
<keyword evidence="2" id="KW-0472">Membrane</keyword>
<gene>
    <name evidence="4" type="ORF">F7D08_0614</name>
</gene>
<keyword evidence="2 4" id="KW-0812">Transmembrane</keyword>
<feature type="transmembrane region" description="Helical" evidence="2">
    <location>
        <begin position="54"/>
        <end position="76"/>
    </location>
</feature>